<dbReference type="AlphaFoldDB" id="A0A6A5X3F1"/>
<dbReference type="EMBL" id="ML977557">
    <property type="protein sequence ID" value="KAF2007424.1"/>
    <property type="molecule type" value="Genomic_DNA"/>
</dbReference>
<dbReference type="Proteomes" id="UP000799779">
    <property type="component" value="Unassembled WGS sequence"/>
</dbReference>
<evidence type="ECO:0000313" key="3">
    <source>
        <dbReference type="Proteomes" id="UP000799779"/>
    </source>
</evidence>
<feature type="region of interest" description="Disordered" evidence="1">
    <location>
        <begin position="83"/>
        <end position="108"/>
    </location>
</feature>
<feature type="compositionally biased region" description="Pro residues" evidence="1">
    <location>
        <begin position="83"/>
        <end position="97"/>
    </location>
</feature>
<reference evidence="2" key="1">
    <citation type="journal article" date="2020" name="Stud. Mycol.">
        <title>101 Dothideomycetes genomes: a test case for predicting lifestyles and emergence of pathogens.</title>
        <authorList>
            <person name="Haridas S."/>
            <person name="Albert R."/>
            <person name="Binder M."/>
            <person name="Bloem J."/>
            <person name="Labutti K."/>
            <person name="Salamov A."/>
            <person name="Andreopoulos B."/>
            <person name="Baker S."/>
            <person name="Barry K."/>
            <person name="Bills G."/>
            <person name="Bluhm B."/>
            <person name="Cannon C."/>
            <person name="Castanera R."/>
            <person name="Culley D."/>
            <person name="Daum C."/>
            <person name="Ezra D."/>
            <person name="Gonzalez J."/>
            <person name="Henrissat B."/>
            <person name="Kuo A."/>
            <person name="Liang C."/>
            <person name="Lipzen A."/>
            <person name="Lutzoni F."/>
            <person name="Magnuson J."/>
            <person name="Mondo S."/>
            <person name="Nolan M."/>
            <person name="Ohm R."/>
            <person name="Pangilinan J."/>
            <person name="Park H.-J."/>
            <person name="Ramirez L."/>
            <person name="Alfaro M."/>
            <person name="Sun H."/>
            <person name="Tritt A."/>
            <person name="Yoshinaga Y."/>
            <person name="Zwiers L.-H."/>
            <person name="Turgeon B."/>
            <person name="Goodwin S."/>
            <person name="Spatafora J."/>
            <person name="Crous P."/>
            <person name="Grigoriev I."/>
        </authorList>
    </citation>
    <scope>NUCLEOTIDE SEQUENCE</scope>
    <source>
        <strain evidence="2">CBS 123094</strain>
    </source>
</reference>
<protein>
    <submittedName>
        <fullName evidence="2">Uncharacterized protein</fullName>
    </submittedName>
</protein>
<proteinExistence type="predicted"/>
<name>A0A6A5X3F1_9PLEO</name>
<gene>
    <name evidence="2" type="ORF">P154DRAFT_529045</name>
</gene>
<evidence type="ECO:0000313" key="2">
    <source>
        <dbReference type="EMBL" id="KAF2007424.1"/>
    </source>
</evidence>
<sequence length="181" mass="19730">MLRFQPAGSGSEASPFLEHYTDLPISINTPSSLGSSRSQHIPATQTLRAPFPNARPSSSSSSSSASSTLSLFDPLSTYYSSLPPTPPKKFSPKPSPTPSQSSLSSSHNSFPDTFIEHIINLEAIAAGKTETMVDAQGRKWVWRRCYCGMWECGKVSLGVAGGKVMRGLERYGWEEADREWV</sequence>
<organism evidence="2 3">
    <name type="scientific">Amniculicola lignicola CBS 123094</name>
    <dbReference type="NCBI Taxonomy" id="1392246"/>
    <lineage>
        <taxon>Eukaryota</taxon>
        <taxon>Fungi</taxon>
        <taxon>Dikarya</taxon>
        <taxon>Ascomycota</taxon>
        <taxon>Pezizomycotina</taxon>
        <taxon>Dothideomycetes</taxon>
        <taxon>Pleosporomycetidae</taxon>
        <taxon>Pleosporales</taxon>
        <taxon>Amniculicolaceae</taxon>
        <taxon>Amniculicola</taxon>
    </lineage>
</organism>
<accession>A0A6A5X3F1</accession>
<evidence type="ECO:0000256" key="1">
    <source>
        <dbReference type="SAM" id="MobiDB-lite"/>
    </source>
</evidence>
<keyword evidence="3" id="KW-1185">Reference proteome</keyword>
<feature type="compositionally biased region" description="Low complexity" evidence="1">
    <location>
        <begin position="98"/>
        <end position="108"/>
    </location>
</feature>